<dbReference type="Proteomes" id="UP001162131">
    <property type="component" value="Unassembled WGS sequence"/>
</dbReference>
<name>A0AAU9JA41_9CILI</name>
<evidence type="ECO:0000313" key="3">
    <source>
        <dbReference type="Proteomes" id="UP001162131"/>
    </source>
</evidence>
<dbReference type="AlphaFoldDB" id="A0AAU9JA41"/>
<evidence type="ECO:0000313" key="2">
    <source>
        <dbReference type="EMBL" id="CAG9317576.1"/>
    </source>
</evidence>
<evidence type="ECO:0008006" key="4">
    <source>
        <dbReference type="Google" id="ProtNLM"/>
    </source>
</evidence>
<comment type="caution">
    <text evidence="2">The sequence shown here is derived from an EMBL/GenBank/DDBJ whole genome shotgun (WGS) entry which is preliminary data.</text>
</comment>
<proteinExistence type="predicted"/>
<accession>A0AAU9JA41</accession>
<organism evidence="2 3">
    <name type="scientific">Blepharisma stoltei</name>
    <dbReference type="NCBI Taxonomy" id="1481888"/>
    <lineage>
        <taxon>Eukaryota</taxon>
        <taxon>Sar</taxon>
        <taxon>Alveolata</taxon>
        <taxon>Ciliophora</taxon>
        <taxon>Postciliodesmatophora</taxon>
        <taxon>Heterotrichea</taxon>
        <taxon>Heterotrichida</taxon>
        <taxon>Blepharismidae</taxon>
        <taxon>Blepharisma</taxon>
    </lineage>
</organism>
<dbReference type="EMBL" id="CAJZBQ010000018">
    <property type="protein sequence ID" value="CAG9317576.1"/>
    <property type="molecule type" value="Genomic_DNA"/>
</dbReference>
<evidence type="ECO:0000256" key="1">
    <source>
        <dbReference type="SAM" id="SignalP"/>
    </source>
</evidence>
<feature type="signal peptide" evidence="1">
    <location>
        <begin position="1"/>
        <end position="24"/>
    </location>
</feature>
<keyword evidence="1" id="KW-0732">Signal</keyword>
<keyword evidence="3" id="KW-1185">Reference proteome</keyword>
<sequence>MSKYFFSVTINMYFLALLLSAASGATCPLWSCSTSLATGVCVEYQDSSTYLVNYNGCPSSAPYCNYESVLSWIPNAFSGYTWSCETTNTTDYWTVPSSSNYLACKPKYYNKNLASGSHPKECSTIGSTDSNCILKDGSYSECKCGLNGKAYCVPEPSSEAFSDYWTQCCTINCGHMDTFKHYLYWYLKMEYYVEYISGYSCTKIFTQFSDIDNLDYVGDGAIGLLMGLGAVILL</sequence>
<feature type="chain" id="PRO_5043650495" description="EGF-like domain-containing protein" evidence="1">
    <location>
        <begin position="25"/>
        <end position="234"/>
    </location>
</feature>
<reference evidence="2" key="1">
    <citation type="submission" date="2021-09" db="EMBL/GenBank/DDBJ databases">
        <authorList>
            <consortium name="AG Swart"/>
            <person name="Singh M."/>
            <person name="Singh A."/>
            <person name="Seah K."/>
            <person name="Emmerich C."/>
        </authorList>
    </citation>
    <scope>NUCLEOTIDE SEQUENCE</scope>
    <source>
        <strain evidence="2">ATCC30299</strain>
    </source>
</reference>
<protein>
    <recommendedName>
        <fullName evidence="4">EGF-like domain-containing protein</fullName>
    </recommendedName>
</protein>
<gene>
    <name evidence="2" type="ORF">BSTOLATCC_MIC18820</name>
</gene>